<comment type="caution">
    <text evidence="1">The sequence shown here is derived from an EMBL/GenBank/DDBJ whole genome shotgun (WGS) entry which is preliminary data.</text>
</comment>
<protein>
    <submittedName>
        <fullName evidence="1">Uncharacterized protein</fullName>
    </submittedName>
</protein>
<dbReference type="EMBL" id="VEVO01000001">
    <property type="protein sequence ID" value="KAF0046975.1"/>
    <property type="molecule type" value="Genomic_DNA"/>
</dbReference>
<sequence length="103" mass="11665">MITKSDLGLASFTQMFFCSLLFRHIISEGYFLCLTIKTLKNLLLQLVRAGGYSCGDGFGRDVDLDIIGVEVEVKSMFAYDISEWQDVKDEKERTKQRTLGDAL</sequence>
<dbReference type="Proteomes" id="UP000438429">
    <property type="component" value="Unassembled WGS sequence"/>
</dbReference>
<proteinExistence type="predicted"/>
<evidence type="ECO:0000313" key="1">
    <source>
        <dbReference type="EMBL" id="KAF0046975.1"/>
    </source>
</evidence>
<reference evidence="1 2" key="1">
    <citation type="submission" date="2019-06" db="EMBL/GenBank/DDBJ databases">
        <title>Draft genomes of female and male turbot (Scophthalmus maximus).</title>
        <authorList>
            <person name="Xu H."/>
            <person name="Xu X.-W."/>
            <person name="Shao C."/>
            <person name="Chen S."/>
        </authorList>
    </citation>
    <scope>NUCLEOTIDE SEQUENCE [LARGE SCALE GENOMIC DNA]</scope>
    <source>
        <strain evidence="1">Ysfricsl-2016a</strain>
        <tissue evidence="1">Blood</tissue>
    </source>
</reference>
<dbReference type="AlphaFoldDB" id="A0A6A4TNV7"/>
<organism evidence="1 2">
    <name type="scientific">Scophthalmus maximus</name>
    <name type="common">Turbot</name>
    <name type="synonym">Psetta maxima</name>
    <dbReference type="NCBI Taxonomy" id="52904"/>
    <lineage>
        <taxon>Eukaryota</taxon>
        <taxon>Metazoa</taxon>
        <taxon>Chordata</taxon>
        <taxon>Craniata</taxon>
        <taxon>Vertebrata</taxon>
        <taxon>Euteleostomi</taxon>
        <taxon>Actinopterygii</taxon>
        <taxon>Neopterygii</taxon>
        <taxon>Teleostei</taxon>
        <taxon>Neoteleostei</taxon>
        <taxon>Acanthomorphata</taxon>
        <taxon>Carangaria</taxon>
        <taxon>Pleuronectiformes</taxon>
        <taxon>Pleuronectoidei</taxon>
        <taxon>Scophthalmidae</taxon>
        <taxon>Scophthalmus</taxon>
    </lineage>
</organism>
<gene>
    <name evidence="1" type="ORF">F2P81_000608</name>
</gene>
<accession>A0A6A4TNV7</accession>
<name>A0A6A4TNV7_SCOMX</name>
<evidence type="ECO:0000313" key="2">
    <source>
        <dbReference type="Proteomes" id="UP000438429"/>
    </source>
</evidence>